<keyword evidence="3" id="KW-1185">Reference proteome</keyword>
<gene>
    <name evidence="2" type="ORF">Sya03_11740</name>
</gene>
<dbReference type="AlphaFoldDB" id="A0A8J3Y5H1"/>
<evidence type="ECO:0000313" key="3">
    <source>
        <dbReference type="Proteomes" id="UP000652013"/>
    </source>
</evidence>
<protein>
    <submittedName>
        <fullName evidence="2">Uncharacterized protein</fullName>
    </submittedName>
</protein>
<dbReference type="EMBL" id="BOOY01000006">
    <property type="protein sequence ID" value="GIJ01822.1"/>
    <property type="molecule type" value="Genomic_DNA"/>
</dbReference>
<dbReference type="Pfam" id="PF19560">
    <property type="entry name" value="DUF6082"/>
    <property type="match status" value="1"/>
</dbReference>
<evidence type="ECO:0000256" key="1">
    <source>
        <dbReference type="SAM" id="MobiDB-lite"/>
    </source>
</evidence>
<reference evidence="2" key="1">
    <citation type="submission" date="2021-01" db="EMBL/GenBank/DDBJ databases">
        <title>Whole genome shotgun sequence of Spirilliplanes yamanashiensis NBRC 15828.</title>
        <authorList>
            <person name="Komaki H."/>
            <person name="Tamura T."/>
        </authorList>
    </citation>
    <scope>NUCLEOTIDE SEQUENCE</scope>
    <source>
        <strain evidence="2">NBRC 15828</strain>
    </source>
</reference>
<comment type="caution">
    <text evidence="2">The sequence shown here is derived from an EMBL/GenBank/DDBJ whole genome shotgun (WGS) entry which is preliminary data.</text>
</comment>
<dbReference type="InterPro" id="IPR045728">
    <property type="entry name" value="DUF6082"/>
</dbReference>
<organism evidence="2 3">
    <name type="scientific">Spirilliplanes yamanashiensis</name>
    <dbReference type="NCBI Taxonomy" id="42233"/>
    <lineage>
        <taxon>Bacteria</taxon>
        <taxon>Bacillati</taxon>
        <taxon>Actinomycetota</taxon>
        <taxon>Actinomycetes</taxon>
        <taxon>Micromonosporales</taxon>
        <taxon>Micromonosporaceae</taxon>
        <taxon>Spirilliplanes</taxon>
    </lineage>
</organism>
<accession>A0A8J3Y5H1</accession>
<name>A0A8J3Y5H1_9ACTN</name>
<evidence type="ECO:0000313" key="2">
    <source>
        <dbReference type="EMBL" id="GIJ01822.1"/>
    </source>
</evidence>
<proteinExistence type="predicted"/>
<dbReference type="Proteomes" id="UP000652013">
    <property type="component" value="Unassembled WGS sequence"/>
</dbReference>
<feature type="region of interest" description="Disordered" evidence="1">
    <location>
        <begin position="89"/>
        <end position="117"/>
    </location>
</feature>
<sequence length="117" mass="12846">MDAQTQRQHLYVNLILQNAWLHHTLGLSTKAELQNSLRHLFTSPAVREYWAATAPSRANTYVAGSEEATLAAAADEIFREYEAVLLSADDRSHPTAGGGRPARRHREAGHGQDLTAA</sequence>